<keyword evidence="1" id="KW-0472">Membrane</keyword>
<dbReference type="EMBL" id="JH971393">
    <property type="protein sequence ID" value="EKM78147.1"/>
    <property type="molecule type" value="Genomic_DNA"/>
</dbReference>
<dbReference type="GO" id="GO:0016020">
    <property type="term" value="C:membrane"/>
    <property type="evidence" value="ECO:0007669"/>
    <property type="project" value="GOC"/>
</dbReference>
<feature type="transmembrane region" description="Helical" evidence="1">
    <location>
        <begin position="504"/>
        <end position="527"/>
    </location>
</feature>
<dbReference type="InterPro" id="IPR057315">
    <property type="entry name" value="Exo_endo_phos_PGAP2IP_C"/>
</dbReference>
<name>K5X5E6_AGABU</name>
<evidence type="ECO:0000259" key="2">
    <source>
        <dbReference type="Pfam" id="PF10277"/>
    </source>
</evidence>
<evidence type="ECO:0000256" key="1">
    <source>
        <dbReference type="SAM" id="Phobius"/>
    </source>
</evidence>
<feature type="transmembrane region" description="Helical" evidence="1">
    <location>
        <begin position="660"/>
        <end position="680"/>
    </location>
</feature>
<dbReference type="InterPro" id="IPR019402">
    <property type="entry name" value="CWH43_N"/>
</dbReference>
<dbReference type="HOGENOM" id="CLU_009808_0_0_1"/>
<feature type="transmembrane region" description="Helical" evidence="1">
    <location>
        <begin position="137"/>
        <end position="155"/>
    </location>
</feature>
<feature type="transmembrane region" description="Helical" evidence="1">
    <location>
        <begin position="548"/>
        <end position="569"/>
    </location>
</feature>
<feature type="transmembrane region" description="Helical" evidence="1">
    <location>
        <begin position="106"/>
        <end position="125"/>
    </location>
</feature>
<feature type="domain" description="CWH43-like N-terminal" evidence="2">
    <location>
        <begin position="15"/>
        <end position="222"/>
    </location>
</feature>
<reference evidence="7" key="1">
    <citation type="journal article" date="2012" name="Proc. Natl. Acad. Sci. U.S.A.">
        <title>Genome sequence of the button mushroom Agaricus bisporus reveals mechanisms governing adaptation to a humic-rich ecological niche.</title>
        <authorList>
            <person name="Morin E."/>
            <person name="Kohler A."/>
            <person name="Baker A.R."/>
            <person name="Foulongne-Oriol M."/>
            <person name="Lombard V."/>
            <person name="Nagy L.G."/>
            <person name="Ohm R.A."/>
            <person name="Patyshakuliyeva A."/>
            <person name="Brun A."/>
            <person name="Aerts A.L."/>
            <person name="Bailey A.M."/>
            <person name="Billette C."/>
            <person name="Coutinho P.M."/>
            <person name="Deakin G."/>
            <person name="Doddapaneni H."/>
            <person name="Floudas D."/>
            <person name="Grimwood J."/>
            <person name="Hilden K."/>
            <person name="Kuees U."/>
            <person name="LaButti K.M."/>
            <person name="Lapidus A."/>
            <person name="Lindquist E.A."/>
            <person name="Lucas S.M."/>
            <person name="Murat C."/>
            <person name="Riley R.W."/>
            <person name="Salamov A.A."/>
            <person name="Schmutz J."/>
            <person name="Subramanian V."/>
            <person name="Woesten H.A.B."/>
            <person name="Xu J."/>
            <person name="Eastwood D.C."/>
            <person name="Foster G.D."/>
            <person name="Sonnenberg A.S."/>
            <person name="Cullen D."/>
            <person name="de Vries R.P."/>
            <person name="Lundell T."/>
            <person name="Hibbett D.S."/>
            <person name="Henrissat B."/>
            <person name="Burton K.S."/>
            <person name="Kerrigan R.W."/>
            <person name="Challen M.P."/>
            <person name="Grigoriev I.V."/>
            <person name="Martin F."/>
        </authorList>
    </citation>
    <scope>NUCLEOTIDE SEQUENCE [LARGE SCALE GENOMIC DNA]</scope>
    <source>
        <strain evidence="7">JB137-S8 / ATCC MYA-4627 / FGSC 10392</strain>
    </source>
</reference>
<evidence type="ECO:0000259" key="5">
    <source>
        <dbReference type="Pfam" id="PF23226"/>
    </source>
</evidence>
<feature type="transmembrane region" description="Helical" evidence="1">
    <location>
        <begin position="21"/>
        <end position="40"/>
    </location>
</feature>
<dbReference type="OMA" id="CVWYFPL"/>
<keyword evidence="7" id="KW-1185">Reference proteome</keyword>
<dbReference type="FunCoup" id="K5X5E6">
    <property type="interactions" value="141"/>
</dbReference>
<feature type="domain" description="PGAP2IP second transmembrane" evidence="3">
    <location>
        <begin position="454"/>
        <end position="641"/>
    </location>
</feature>
<dbReference type="Pfam" id="PF10277">
    <property type="entry name" value="Frag1"/>
    <property type="match status" value="1"/>
</dbReference>
<dbReference type="SUPFAM" id="SSF56219">
    <property type="entry name" value="DNase I-like"/>
    <property type="match status" value="1"/>
</dbReference>
<accession>K5X5E6</accession>
<feature type="transmembrane region" description="Helical" evidence="1">
    <location>
        <begin position="460"/>
        <end position="484"/>
    </location>
</feature>
<dbReference type="Gene3D" id="3.60.10.10">
    <property type="entry name" value="Endonuclease/exonuclease/phosphatase"/>
    <property type="match status" value="1"/>
</dbReference>
<dbReference type="InterPro" id="IPR053912">
    <property type="entry name" value="PGAP2IP_TM_1nd"/>
</dbReference>
<dbReference type="RefSeq" id="XP_007331237.1">
    <property type="nucleotide sequence ID" value="XM_007331175.1"/>
</dbReference>
<proteinExistence type="predicted"/>
<dbReference type="InterPro" id="IPR053911">
    <property type="entry name" value="PGAP2IP_TM_2nd"/>
</dbReference>
<protein>
    <recommendedName>
        <fullName evidence="8">Calcofluor white hypersensitive protein</fullName>
    </recommendedName>
</protein>
<dbReference type="STRING" id="597362.K5X5E6"/>
<dbReference type="Pfam" id="PF23226">
    <property type="entry name" value="Exo_endo_phos_PGAP2IP"/>
    <property type="match status" value="1"/>
</dbReference>
<dbReference type="InParanoid" id="K5X5E6"/>
<evidence type="ECO:0000313" key="6">
    <source>
        <dbReference type="EMBL" id="EKM78147.1"/>
    </source>
</evidence>
<dbReference type="PANTHER" id="PTHR14859">
    <property type="entry name" value="CALCOFLUOR WHITE HYPERSENSITIVE PROTEIN PRECURSOR"/>
    <property type="match status" value="1"/>
</dbReference>
<evidence type="ECO:0000313" key="7">
    <source>
        <dbReference type="Proteomes" id="UP000008493"/>
    </source>
</evidence>
<dbReference type="InterPro" id="IPR036691">
    <property type="entry name" value="Endo/exonu/phosph_ase_sf"/>
</dbReference>
<evidence type="ECO:0000259" key="4">
    <source>
        <dbReference type="Pfam" id="PF23022"/>
    </source>
</evidence>
<dbReference type="AlphaFoldDB" id="K5X5E6"/>
<dbReference type="Pfam" id="PF23022">
    <property type="entry name" value="6TM_1st_PGAP2IP"/>
    <property type="match status" value="1"/>
</dbReference>
<dbReference type="GO" id="GO:0031505">
    <property type="term" value="P:fungal-type cell wall organization"/>
    <property type="evidence" value="ECO:0007669"/>
    <property type="project" value="TreeGrafter"/>
</dbReference>
<evidence type="ECO:0000259" key="3">
    <source>
        <dbReference type="Pfam" id="PF23021"/>
    </source>
</evidence>
<dbReference type="eggNOG" id="KOG3979">
    <property type="taxonomic scope" value="Eukaryota"/>
</dbReference>
<feature type="domain" description="PGAP2IP first transmembrane" evidence="4">
    <location>
        <begin position="283"/>
        <end position="433"/>
    </location>
</feature>
<feature type="domain" description="PGAP2IP C-terminal nuclease-like" evidence="5">
    <location>
        <begin position="693"/>
        <end position="927"/>
    </location>
</feature>
<keyword evidence="1" id="KW-1133">Transmembrane helix</keyword>
<feature type="transmembrane region" description="Helical" evidence="1">
    <location>
        <begin position="72"/>
        <end position="94"/>
    </location>
</feature>
<feature type="transmembrane region" description="Helical" evidence="1">
    <location>
        <begin position="278"/>
        <end position="298"/>
    </location>
</feature>
<sequence>MPEASLRPLSLSAASVARVHTILASTAFASALIIGSLLHYKKIVKNGVAGYPHEWFPSVSATIGDWYPERNIFQIIIALTSGPRFALIYLQYYLQTQQTKNTIWPTFLFVIGLIRTLACGGWVYITSSDDHDAHDVFMILYIVCNIPWMVGGVLSSGGRTVRKRRPAFSPVNRFFFTIIPLVYFFIQHKVHRIPGAYTRYAFFEWGLIFFDVFFDSITEQEFVDADLSVQSSKLVSQSDAKANPSVNGEKVVSVTEISIWSSLSALAPRSFISFLSDVYLSCVFLTLFTALIPTLFYFSIWELGLAGTELALFSVLSPFLLAHSSISAFAESQTGQVVLQGLSLSGLLAYLLKEPLARLLLVAPAVQLATLAATAKWTEADGSYQAIIFGLGWVLTSLLKHANHSNNPLWPFINSKAGGYNKTGSVLAILALAELATRPRAPSDDVVTLHRAKKTHWLPVSLALGSLVFSIHSLLADSSALITWSWTGYENGAPRGPLPHVHSALTIVVQCIGLAIGTYASVWTIISHPGFYIFGATSTYVLYKYKNWPGYIGGLGVAFFLTCVTPIVFHQICLVTNNGKTRNNLGRTFGTAFLVYCLMMLANIFTVAYAFVPGGVYFRERTDLVLLTQVALFFPMFVSPSDRTVHSSNSKSSLETKASYIYLLLAVTSVLSGLVTVYRLPSSPPQPFRPGPRIIQAGIWTVHFGFDNEGHDSQRGIRNLLRDMQLDIVGLLETDLQSAAFGHRDLTRVIVEDLGYNVDLGPGPGQHTWGCVLLTKFPIVRSTHHLLPSPHGELAPAIEAVLDIYGTEVTVVVSHNGQEEDPLDRELQSTELARIMAASYPKPVIFLGYVVTKPHASRPNPYEIMVADGRVHDIDQEDTDRWCEYIFYRGLYRTSYARISRGIITDTEMQIGQFVLPRYGTGIVDDSYSARYSRAFKEQLPVEHWFPMEYYGGPGKGGVDGHYYHVFGTPLYYFLPANATV</sequence>
<gene>
    <name evidence="6" type="ORF">AGABI1DRAFT_61179</name>
</gene>
<dbReference type="FunFam" id="3.60.10.10:FF:000100">
    <property type="entry name" value="Unplaced genomic scaffold supercont2.12, whole genome shotgun sequence"/>
    <property type="match status" value="1"/>
</dbReference>
<evidence type="ECO:0008006" key="8">
    <source>
        <dbReference type="Google" id="ProtNLM"/>
    </source>
</evidence>
<feature type="transmembrane region" description="Helical" evidence="1">
    <location>
        <begin position="589"/>
        <end position="612"/>
    </location>
</feature>
<dbReference type="Pfam" id="PF23021">
    <property type="entry name" value="6TM_2nd_PGAP2IP"/>
    <property type="match status" value="1"/>
</dbReference>
<dbReference type="GO" id="GO:0006506">
    <property type="term" value="P:GPI anchor biosynthetic process"/>
    <property type="evidence" value="ECO:0007669"/>
    <property type="project" value="TreeGrafter"/>
</dbReference>
<organism evidence="6 7">
    <name type="scientific">Agaricus bisporus var. burnettii (strain JB137-S8 / ATCC MYA-4627 / FGSC 10392)</name>
    <name type="common">White button mushroom</name>
    <dbReference type="NCBI Taxonomy" id="597362"/>
    <lineage>
        <taxon>Eukaryota</taxon>
        <taxon>Fungi</taxon>
        <taxon>Dikarya</taxon>
        <taxon>Basidiomycota</taxon>
        <taxon>Agaricomycotina</taxon>
        <taxon>Agaricomycetes</taxon>
        <taxon>Agaricomycetidae</taxon>
        <taxon>Agaricales</taxon>
        <taxon>Agaricineae</taxon>
        <taxon>Agaricaceae</taxon>
        <taxon>Agaricus</taxon>
    </lineage>
</organism>
<dbReference type="OrthoDB" id="68581at2759"/>
<keyword evidence="1" id="KW-0812">Transmembrane</keyword>
<dbReference type="KEGG" id="abp:AGABI1DRAFT61179"/>
<dbReference type="GeneID" id="18830358"/>
<dbReference type="PANTHER" id="PTHR14859:SF1">
    <property type="entry name" value="PGAP2-INTERACTING PROTEIN"/>
    <property type="match status" value="1"/>
</dbReference>
<feature type="transmembrane region" description="Helical" evidence="1">
    <location>
        <begin position="310"/>
        <end position="330"/>
    </location>
</feature>
<dbReference type="InterPro" id="IPR051916">
    <property type="entry name" value="GPI-anchor_lipid_remodeler"/>
</dbReference>
<dbReference type="GO" id="GO:0005783">
    <property type="term" value="C:endoplasmic reticulum"/>
    <property type="evidence" value="ECO:0007669"/>
    <property type="project" value="TreeGrafter"/>
</dbReference>
<dbReference type="Proteomes" id="UP000008493">
    <property type="component" value="Unassembled WGS sequence"/>
</dbReference>